<dbReference type="EMBL" id="CAJVRL010000039">
    <property type="protein sequence ID" value="CAG8951081.1"/>
    <property type="molecule type" value="Genomic_DNA"/>
</dbReference>
<dbReference type="OrthoDB" id="5272396at2759"/>
<dbReference type="Proteomes" id="UP000696280">
    <property type="component" value="Unassembled WGS sequence"/>
</dbReference>
<evidence type="ECO:0000313" key="2">
    <source>
        <dbReference type="Proteomes" id="UP000696280"/>
    </source>
</evidence>
<keyword evidence="2" id="KW-1185">Reference proteome</keyword>
<accession>A0A9N9PLF8</accession>
<protein>
    <submittedName>
        <fullName evidence="1">Uncharacterized protein</fullName>
    </submittedName>
</protein>
<dbReference type="AlphaFoldDB" id="A0A9N9PLF8"/>
<evidence type="ECO:0000313" key="1">
    <source>
        <dbReference type="EMBL" id="CAG8951081.1"/>
    </source>
</evidence>
<name>A0A9N9PLF8_9HELO</name>
<sequence length="350" mass="40811">MIFNYVLNSDSENVLTQRIDKLCITYHPWVDYHSDGQERKATMNSRHSYPNSNLRLHSHVQFILSYLRLGTHAQINGKKDVIAIICKGVRLFLPWRLRGHRAIELPLLSTANRPVYTREQCLFKAAVQKARGDREWNSNYLVLARSHYQQALFWANVQHAGIHSLQNDVSIYIINEPIFIFTIGLLVDHAVLDAKLGFPKHAFEKINYTVRMIKQRQPTRDVDKCRTVARMMEAFLHCGDYGPDRRRGGERNLHMAKCLAKQFLVVHYPEEPPCLPEGEIGVWAGKIQAMYNFIADKLCARRRRRREANRAWKKMRVLKAEKKKELKSLVLGENRVALLFESETMRELYA</sequence>
<organism evidence="1 2">
    <name type="scientific">Hymenoscyphus fraxineus</name>
    <dbReference type="NCBI Taxonomy" id="746836"/>
    <lineage>
        <taxon>Eukaryota</taxon>
        <taxon>Fungi</taxon>
        <taxon>Dikarya</taxon>
        <taxon>Ascomycota</taxon>
        <taxon>Pezizomycotina</taxon>
        <taxon>Leotiomycetes</taxon>
        <taxon>Helotiales</taxon>
        <taxon>Helotiaceae</taxon>
        <taxon>Hymenoscyphus</taxon>
    </lineage>
</organism>
<reference evidence="1" key="1">
    <citation type="submission" date="2021-07" db="EMBL/GenBank/DDBJ databases">
        <authorList>
            <person name="Durling M."/>
        </authorList>
    </citation>
    <scope>NUCLEOTIDE SEQUENCE</scope>
</reference>
<gene>
    <name evidence="1" type="ORF">HYFRA_00006479</name>
</gene>
<proteinExistence type="predicted"/>
<comment type="caution">
    <text evidence="1">The sequence shown here is derived from an EMBL/GenBank/DDBJ whole genome shotgun (WGS) entry which is preliminary data.</text>
</comment>